<protein>
    <submittedName>
        <fullName evidence="2">Lytic transglycosylase catalytic</fullName>
    </submittedName>
</protein>
<dbReference type="RefSeq" id="WP_013255420.1">
    <property type="nucleotide sequence ID" value="NC_014364.1"/>
</dbReference>
<dbReference type="eggNOG" id="COG1388">
    <property type="taxonomic scope" value="Bacteria"/>
</dbReference>
<evidence type="ECO:0000313" key="3">
    <source>
        <dbReference type="Proteomes" id="UP000002318"/>
    </source>
</evidence>
<feature type="domain" description="LysM" evidence="1">
    <location>
        <begin position="342"/>
        <end position="386"/>
    </location>
</feature>
<reference evidence="2 3" key="1">
    <citation type="journal article" date="2010" name="Stand. Genomic Sci.">
        <title>Complete genome sequence of Spirochaeta smaragdinae type strain (SEBR 4228).</title>
        <authorList>
            <person name="Mavromatis K."/>
            <person name="Yasawong M."/>
            <person name="Chertkov O."/>
            <person name="Lapidus A."/>
            <person name="Lucas S."/>
            <person name="Nolan M."/>
            <person name="Del Rio T.G."/>
            <person name="Tice H."/>
            <person name="Cheng J.F."/>
            <person name="Pitluck S."/>
            <person name="Liolios K."/>
            <person name="Ivanova N."/>
            <person name="Tapia R."/>
            <person name="Han C."/>
            <person name="Bruce D."/>
            <person name="Goodwin L."/>
            <person name="Pati A."/>
            <person name="Chen A."/>
            <person name="Palaniappan K."/>
            <person name="Land M."/>
            <person name="Hauser L."/>
            <person name="Chang Y.J."/>
            <person name="Jeffries C.D."/>
            <person name="Detter J.C."/>
            <person name="Rohde M."/>
            <person name="Brambilla E."/>
            <person name="Spring S."/>
            <person name="Goker M."/>
            <person name="Sikorski J."/>
            <person name="Woyke T."/>
            <person name="Bristow J."/>
            <person name="Eisen J.A."/>
            <person name="Markowitz V."/>
            <person name="Hugenholtz P."/>
            <person name="Klenk H.P."/>
            <person name="Kyrpides N.C."/>
        </authorList>
    </citation>
    <scope>NUCLEOTIDE SEQUENCE [LARGE SCALE GENOMIC DNA]</scope>
    <source>
        <strain evidence="3">DSM 11293 / JCM 15392 / SEBR 4228</strain>
    </source>
</reference>
<name>E1R276_SEDSS</name>
<dbReference type="Pfam" id="PF01476">
    <property type="entry name" value="LysM"/>
    <property type="match status" value="2"/>
</dbReference>
<dbReference type="HOGENOM" id="CLU_009520_1_0_12"/>
<sequence>MMMERDKNGDYRRRGPIPLFLFLLPPFFLSSFAFTAAEEAPFLPPRNGKINVIQNIDEARSLIPPPRQGHRSEECFTLDIGKRKLVGEYIAYYTKDEGRDFLNRVLNRALPFRAHIAKRIEEKGLPPELLYLPVVESAFRERAVSSSGAVGLWQFMLNSIEPYPIVVDEWRDDRRDFWKSTDAALDKLSYNYRILGNDWLLALAAYNCGLGKVQRTIAAAGTSDFWELSRRGLLPRQTIRYVPKFLAVAAIASHPGRYGFRISWDEPIEWSKVPISGQISLPLLAESTGIELDLLERGNAELLYGVTPPSRGDYALKVPADQADIVKKALTRRDAAELMHYTVLSIGDGDTLYAISAHFGIPISAIIASNPGIVPERLRIGSRLIVPVIRETGPYKSSRSMVSEEELADFTGVHTVDQGETLWAIAKRYGTTPEAIAQKNGIVMTDTIYPGHRLLVPEIN</sequence>
<dbReference type="InterPro" id="IPR008258">
    <property type="entry name" value="Transglycosylase_SLT_dom_1"/>
</dbReference>
<dbReference type="SUPFAM" id="SSF54106">
    <property type="entry name" value="LysM domain"/>
    <property type="match status" value="2"/>
</dbReference>
<organism evidence="2 3">
    <name type="scientific">Sediminispirochaeta smaragdinae (strain DSM 11293 / JCM 15392 / SEBR 4228)</name>
    <name type="common">Spirochaeta smaragdinae</name>
    <dbReference type="NCBI Taxonomy" id="573413"/>
    <lineage>
        <taxon>Bacteria</taxon>
        <taxon>Pseudomonadati</taxon>
        <taxon>Spirochaetota</taxon>
        <taxon>Spirochaetia</taxon>
        <taxon>Spirochaetales</taxon>
        <taxon>Spirochaetaceae</taxon>
        <taxon>Sediminispirochaeta</taxon>
    </lineage>
</organism>
<dbReference type="EMBL" id="CP002116">
    <property type="protein sequence ID" value="ADK81961.1"/>
    <property type="molecule type" value="Genomic_DNA"/>
</dbReference>
<dbReference type="Gene3D" id="1.10.530.10">
    <property type="match status" value="1"/>
</dbReference>
<evidence type="ECO:0000259" key="1">
    <source>
        <dbReference type="PROSITE" id="PS51782"/>
    </source>
</evidence>
<dbReference type="KEGG" id="ssm:Spirs_2858"/>
<gene>
    <name evidence="2" type="ordered locus">Spirs_2858</name>
</gene>
<dbReference type="Pfam" id="PF01464">
    <property type="entry name" value="SLT"/>
    <property type="match status" value="1"/>
</dbReference>
<feature type="domain" description="LysM" evidence="1">
    <location>
        <begin position="412"/>
        <end position="456"/>
    </location>
</feature>
<dbReference type="SMART" id="SM00257">
    <property type="entry name" value="LysM"/>
    <property type="match status" value="2"/>
</dbReference>
<accession>E1R276</accession>
<dbReference type="CAZy" id="GH23">
    <property type="family name" value="Glycoside Hydrolase Family 23"/>
</dbReference>
<dbReference type="PANTHER" id="PTHR33734:SF22">
    <property type="entry name" value="MEMBRANE-BOUND LYTIC MUREIN TRANSGLYCOSYLASE D"/>
    <property type="match status" value="1"/>
</dbReference>
<proteinExistence type="predicted"/>
<dbReference type="PANTHER" id="PTHR33734">
    <property type="entry name" value="LYSM DOMAIN-CONTAINING GPI-ANCHORED PROTEIN 2"/>
    <property type="match status" value="1"/>
</dbReference>
<dbReference type="PROSITE" id="PS51782">
    <property type="entry name" value="LYSM"/>
    <property type="match status" value="2"/>
</dbReference>
<dbReference type="CDD" id="cd00118">
    <property type="entry name" value="LysM"/>
    <property type="match status" value="2"/>
</dbReference>
<dbReference type="CAZy" id="CBM50">
    <property type="family name" value="Carbohydrate-Binding Module Family 50"/>
</dbReference>
<dbReference type="Proteomes" id="UP000002318">
    <property type="component" value="Chromosome"/>
</dbReference>
<dbReference type="InterPro" id="IPR023346">
    <property type="entry name" value="Lysozyme-like_dom_sf"/>
</dbReference>
<keyword evidence="3" id="KW-1185">Reference proteome</keyword>
<dbReference type="InterPro" id="IPR036779">
    <property type="entry name" value="LysM_dom_sf"/>
</dbReference>
<dbReference type="Gene3D" id="3.10.350.10">
    <property type="entry name" value="LysM domain"/>
    <property type="match status" value="2"/>
</dbReference>
<dbReference type="SUPFAM" id="SSF53955">
    <property type="entry name" value="Lysozyme-like"/>
    <property type="match status" value="1"/>
</dbReference>
<evidence type="ECO:0000313" key="2">
    <source>
        <dbReference type="EMBL" id="ADK81961.1"/>
    </source>
</evidence>
<dbReference type="eggNOG" id="COG0741">
    <property type="taxonomic scope" value="Bacteria"/>
</dbReference>
<dbReference type="CDD" id="cd16894">
    <property type="entry name" value="MltD-like"/>
    <property type="match status" value="1"/>
</dbReference>
<dbReference type="InterPro" id="IPR018392">
    <property type="entry name" value="LysM"/>
</dbReference>
<dbReference type="STRING" id="573413.Spirs_2858"/>
<dbReference type="AlphaFoldDB" id="E1R276"/>